<dbReference type="GeneID" id="5485926"/>
<keyword evidence="2" id="KW-1185">Reference proteome</keyword>
<protein>
    <submittedName>
        <fullName evidence="1">Uncharacterized protein</fullName>
    </submittedName>
</protein>
<evidence type="ECO:0000313" key="1">
    <source>
        <dbReference type="EMBL" id="EDN93698.1"/>
    </source>
</evidence>
<organism evidence="1 2">
    <name type="scientific">Sclerotinia sclerotiorum (strain ATCC 18683 / 1980 / Ss-1)</name>
    <name type="common">White mold</name>
    <name type="synonym">Whetzelinia sclerotiorum</name>
    <dbReference type="NCBI Taxonomy" id="665079"/>
    <lineage>
        <taxon>Eukaryota</taxon>
        <taxon>Fungi</taxon>
        <taxon>Dikarya</taxon>
        <taxon>Ascomycota</taxon>
        <taxon>Pezizomycotina</taxon>
        <taxon>Leotiomycetes</taxon>
        <taxon>Helotiales</taxon>
        <taxon>Sclerotiniaceae</taxon>
        <taxon>Sclerotinia</taxon>
    </lineage>
</organism>
<accession>A7EW56</accession>
<evidence type="ECO:0000313" key="2">
    <source>
        <dbReference type="Proteomes" id="UP000001312"/>
    </source>
</evidence>
<dbReference type="Proteomes" id="UP000001312">
    <property type="component" value="Unassembled WGS sequence"/>
</dbReference>
<reference evidence="2" key="1">
    <citation type="journal article" date="2011" name="PLoS Genet.">
        <title>Genomic analysis of the necrotrophic fungal pathogens Sclerotinia sclerotiorum and Botrytis cinerea.</title>
        <authorList>
            <person name="Amselem J."/>
            <person name="Cuomo C.A."/>
            <person name="van Kan J.A."/>
            <person name="Viaud M."/>
            <person name="Benito E.P."/>
            <person name="Couloux A."/>
            <person name="Coutinho P.M."/>
            <person name="de Vries R.P."/>
            <person name="Dyer P.S."/>
            <person name="Fillinger S."/>
            <person name="Fournier E."/>
            <person name="Gout L."/>
            <person name="Hahn M."/>
            <person name="Kohn L."/>
            <person name="Lapalu N."/>
            <person name="Plummer K.M."/>
            <person name="Pradier J.M."/>
            <person name="Quevillon E."/>
            <person name="Sharon A."/>
            <person name="Simon A."/>
            <person name="ten Have A."/>
            <person name="Tudzynski B."/>
            <person name="Tudzynski P."/>
            <person name="Wincker P."/>
            <person name="Andrew M."/>
            <person name="Anthouard V."/>
            <person name="Beever R.E."/>
            <person name="Beffa R."/>
            <person name="Benoit I."/>
            <person name="Bouzid O."/>
            <person name="Brault B."/>
            <person name="Chen Z."/>
            <person name="Choquer M."/>
            <person name="Collemare J."/>
            <person name="Cotton P."/>
            <person name="Danchin E.G."/>
            <person name="Da Silva C."/>
            <person name="Gautier A."/>
            <person name="Giraud C."/>
            <person name="Giraud T."/>
            <person name="Gonzalez C."/>
            <person name="Grossetete S."/>
            <person name="Guldener U."/>
            <person name="Henrissat B."/>
            <person name="Howlett B.J."/>
            <person name="Kodira C."/>
            <person name="Kretschmer M."/>
            <person name="Lappartient A."/>
            <person name="Leroch M."/>
            <person name="Levis C."/>
            <person name="Mauceli E."/>
            <person name="Neuveglise C."/>
            <person name="Oeser B."/>
            <person name="Pearson M."/>
            <person name="Poulain J."/>
            <person name="Poussereau N."/>
            <person name="Quesneville H."/>
            <person name="Rascle C."/>
            <person name="Schumacher J."/>
            <person name="Segurens B."/>
            <person name="Sexton A."/>
            <person name="Silva E."/>
            <person name="Sirven C."/>
            <person name="Soanes D.M."/>
            <person name="Talbot N.J."/>
            <person name="Templeton M."/>
            <person name="Yandava C."/>
            <person name="Yarden O."/>
            <person name="Zeng Q."/>
            <person name="Rollins J.A."/>
            <person name="Lebrun M.H."/>
            <person name="Dickman M."/>
        </authorList>
    </citation>
    <scope>NUCLEOTIDE SEQUENCE [LARGE SCALE GENOMIC DNA]</scope>
    <source>
        <strain evidence="2">ATCC 18683 / 1980 / Ss-1</strain>
    </source>
</reference>
<dbReference type="EMBL" id="CH476633">
    <property type="protein sequence ID" value="EDN93698.1"/>
    <property type="molecule type" value="Genomic_DNA"/>
</dbReference>
<dbReference type="InParanoid" id="A7EW56"/>
<dbReference type="AlphaFoldDB" id="A7EW56"/>
<dbReference type="RefSeq" id="XP_001589843.1">
    <property type="nucleotide sequence ID" value="XM_001589793.1"/>
</dbReference>
<name>A7EW56_SCLS1</name>
<proteinExistence type="predicted"/>
<dbReference type="KEGG" id="ssl:SS1G_09565"/>
<dbReference type="HOGENOM" id="CLU_2832725_0_0_1"/>
<sequence>MESIKLRSYTSRDLTHDGKTLLQSNGGCVSKRIIHYQKKKEKDLKLGILSEAASNFGNGMKQKKEE</sequence>
<gene>
    <name evidence="1" type="ORF">SS1G_09565</name>
</gene>